<name>A0A0V1N5L6_9BILA</name>
<proteinExistence type="predicted"/>
<protein>
    <submittedName>
        <fullName evidence="1">Uncharacterized protein</fullName>
    </submittedName>
</protein>
<evidence type="ECO:0000313" key="1">
    <source>
        <dbReference type="EMBL" id="KRZ79336.1"/>
    </source>
</evidence>
<evidence type="ECO:0000313" key="2">
    <source>
        <dbReference type="Proteomes" id="UP000054843"/>
    </source>
</evidence>
<dbReference type="EMBL" id="JYDO01000007">
    <property type="protein sequence ID" value="KRZ79336.1"/>
    <property type="molecule type" value="Genomic_DNA"/>
</dbReference>
<reference evidence="1 2" key="1">
    <citation type="submission" date="2015-01" db="EMBL/GenBank/DDBJ databases">
        <title>Evolution of Trichinella species and genotypes.</title>
        <authorList>
            <person name="Korhonen P.K."/>
            <person name="Edoardo P."/>
            <person name="Giuseppe L.R."/>
            <person name="Gasser R.B."/>
        </authorList>
    </citation>
    <scope>NUCLEOTIDE SEQUENCE [LARGE SCALE GENOMIC DNA]</scope>
    <source>
        <strain evidence="1">ISS1980</strain>
    </source>
</reference>
<sequence length="91" mass="10677">MTVPLYPTRMKRCRTQLSYDRLVFRTAVAEEHRGLIWPGDLFYSKPLGYINLGVASGLWRSPQSAVENNERELYWFTRTMETRDIGIKGHK</sequence>
<gene>
    <name evidence="1" type="ORF">T10_5400</name>
</gene>
<accession>A0A0V1N5L6</accession>
<organism evidence="1 2">
    <name type="scientific">Trichinella papuae</name>
    <dbReference type="NCBI Taxonomy" id="268474"/>
    <lineage>
        <taxon>Eukaryota</taxon>
        <taxon>Metazoa</taxon>
        <taxon>Ecdysozoa</taxon>
        <taxon>Nematoda</taxon>
        <taxon>Enoplea</taxon>
        <taxon>Dorylaimia</taxon>
        <taxon>Trichinellida</taxon>
        <taxon>Trichinellidae</taxon>
        <taxon>Trichinella</taxon>
    </lineage>
</organism>
<dbReference type="Proteomes" id="UP000054843">
    <property type="component" value="Unassembled WGS sequence"/>
</dbReference>
<comment type="caution">
    <text evidence="1">The sequence shown here is derived from an EMBL/GenBank/DDBJ whole genome shotgun (WGS) entry which is preliminary data.</text>
</comment>
<dbReference type="AlphaFoldDB" id="A0A0V1N5L6"/>
<keyword evidence="2" id="KW-1185">Reference proteome</keyword>